<evidence type="ECO:0000256" key="7">
    <source>
        <dbReference type="ARBA" id="ARBA00022840"/>
    </source>
</evidence>
<dbReference type="PROSITE" id="PS50109">
    <property type="entry name" value="HIS_KIN"/>
    <property type="match status" value="1"/>
</dbReference>
<evidence type="ECO:0000259" key="14">
    <source>
        <dbReference type="PROSITE" id="PS50109"/>
    </source>
</evidence>
<feature type="domain" description="PAS" evidence="16">
    <location>
        <begin position="64"/>
        <end position="120"/>
    </location>
</feature>
<dbReference type="EC" id="2.7.13.3" evidence="2"/>
<feature type="domain" description="PAC" evidence="17">
    <location>
        <begin position="123"/>
        <end position="175"/>
    </location>
</feature>
<proteinExistence type="predicted"/>
<dbReference type="SMART" id="SM00448">
    <property type="entry name" value="REC"/>
    <property type="match status" value="1"/>
</dbReference>
<dbReference type="GO" id="GO:0005524">
    <property type="term" value="F:ATP binding"/>
    <property type="evidence" value="ECO:0007669"/>
    <property type="project" value="UniProtKB-KW"/>
</dbReference>
<evidence type="ECO:0000256" key="4">
    <source>
        <dbReference type="ARBA" id="ARBA00022679"/>
    </source>
</evidence>
<evidence type="ECO:0000259" key="16">
    <source>
        <dbReference type="PROSITE" id="PS50112"/>
    </source>
</evidence>
<reference evidence="19 20" key="1">
    <citation type="submission" date="2016-10" db="EMBL/GenBank/DDBJ databases">
        <authorList>
            <person name="de Groot N.N."/>
        </authorList>
    </citation>
    <scope>NUCLEOTIDE SEQUENCE [LARGE SCALE GENOMIC DNA]</scope>
    <source>
        <strain evidence="19 20">DSM 4180</strain>
    </source>
</reference>
<dbReference type="Gene3D" id="3.30.450.20">
    <property type="entry name" value="PAS domain"/>
    <property type="match status" value="1"/>
</dbReference>
<dbReference type="Pfam" id="PF02518">
    <property type="entry name" value="HATPase_c"/>
    <property type="match status" value="1"/>
</dbReference>
<evidence type="ECO:0000259" key="15">
    <source>
        <dbReference type="PROSITE" id="PS50110"/>
    </source>
</evidence>
<keyword evidence="7" id="KW-0067">ATP-binding</keyword>
<evidence type="ECO:0000313" key="20">
    <source>
        <dbReference type="Proteomes" id="UP000199556"/>
    </source>
</evidence>
<keyword evidence="20" id="KW-1185">Reference proteome</keyword>
<dbReference type="OrthoDB" id="5563233at2"/>
<evidence type="ECO:0000256" key="11">
    <source>
        <dbReference type="PROSITE-ProRule" id="PRU00110"/>
    </source>
</evidence>
<feature type="domain" description="HPt" evidence="18">
    <location>
        <begin position="735"/>
        <end position="824"/>
    </location>
</feature>
<dbReference type="SMART" id="SM00086">
    <property type="entry name" value="PAC"/>
    <property type="match status" value="1"/>
</dbReference>
<evidence type="ECO:0000256" key="2">
    <source>
        <dbReference type="ARBA" id="ARBA00012438"/>
    </source>
</evidence>
<dbReference type="InterPro" id="IPR004358">
    <property type="entry name" value="Sig_transdc_His_kin-like_C"/>
</dbReference>
<keyword evidence="3 12" id="KW-0597">Phosphoprotein</keyword>
<dbReference type="SUPFAM" id="SSF52172">
    <property type="entry name" value="CheY-like"/>
    <property type="match status" value="1"/>
</dbReference>
<evidence type="ECO:0000256" key="13">
    <source>
        <dbReference type="SAM" id="MobiDB-lite"/>
    </source>
</evidence>
<comment type="subunit">
    <text evidence="9">At low DSF concentrations, interacts with RpfF.</text>
</comment>
<dbReference type="CDD" id="cd16922">
    <property type="entry name" value="HATPase_EvgS-ArcB-TorS-like"/>
    <property type="match status" value="1"/>
</dbReference>
<dbReference type="GO" id="GO:0000155">
    <property type="term" value="F:phosphorelay sensor kinase activity"/>
    <property type="evidence" value="ECO:0007669"/>
    <property type="project" value="InterPro"/>
</dbReference>
<dbReference type="Proteomes" id="UP000199556">
    <property type="component" value="Unassembled WGS sequence"/>
</dbReference>
<dbReference type="PROSITE" id="PS50894">
    <property type="entry name" value="HPT"/>
    <property type="match status" value="1"/>
</dbReference>
<dbReference type="InterPro" id="IPR001789">
    <property type="entry name" value="Sig_transdc_resp-reg_receiver"/>
</dbReference>
<dbReference type="InterPro" id="IPR003661">
    <property type="entry name" value="HisK_dim/P_dom"/>
</dbReference>
<dbReference type="GO" id="GO:0005886">
    <property type="term" value="C:plasma membrane"/>
    <property type="evidence" value="ECO:0007669"/>
    <property type="project" value="UniProtKB-SubCell"/>
</dbReference>
<dbReference type="CDD" id="cd00082">
    <property type="entry name" value="HisKA"/>
    <property type="match status" value="1"/>
</dbReference>
<keyword evidence="6" id="KW-0418">Kinase</keyword>
<evidence type="ECO:0000256" key="6">
    <source>
        <dbReference type="ARBA" id="ARBA00022777"/>
    </source>
</evidence>
<evidence type="ECO:0000259" key="18">
    <source>
        <dbReference type="PROSITE" id="PS50894"/>
    </source>
</evidence>
<protein>
    <recommendedName>
        <fullName evidence="10">Sensory/regulatory protein RpfC</fullName>
        <ecNumber evidence="2">2.7.13.3</ecNumber>
    </recommendedName>
</protein>
<dbReference type="SMART" id="SM00387">
    <property type="entry name" value="HATPase_c"/>
    <property type="match status" value="1"/>
</dbReference>
<dbReference type="CDD" id="cd17546">
    <property type="entry name" value="REC_hyHK_CKI1_RcsC-like"/>
    <property type="match status" value="1"/>
</dbReference>
<evidence type="ECO:0000256" key="9">
    <source>
        <dbReference type="ARBA" id="ARBA00064003"/>
    </source>
</evidence>
<dbReference type="Gene3D" id="1.20.120.160">
    <property type="entry name" value="HPT domain"/>
    <property type="match status" value="1"/>
</dbReference>
<comment type="catalytic activity">
    <reaction evidence="1">
        <text>ATP + protein L-histidine = ADP + protein N-phospho-L-histidine.</text>
        <dbReference type="EC" id="2.7.13.3"/>
    </reaction>
</comment>
<evidence type="ECO:0000256" key="5">
    <source>
        <dbReference type="ARBA" id="ARBA00022741"/>
    </source>
</evidence>
<dbReference type="SUPFAM" id="SSF47226">
    <property type="entry name" value="Histidine-containing phosphotransfer domain, HPT domain"/>
    <property type="match status" value="1"/>
</dbReference>
<evidence type="ECO:0000256" key="3">
    <source>
        <dbReference type="ARBA" id="ARBA00022553"/>
    </source>
</evidence>
<dbReference type="PRINTS" id="PR00344">
    <property type="entry name" value="BCTRLSENSOR"/>
</dbReference>
<dbReference type="InterPro" id="IPR011006">
    <property type="entry name" value="CheY-like_superfamily"/>
</dbReference>
<dbReference type="RefSeq" id="WP_090484100.1">
    <property type="nucleotide sequence ID" value="NZ_FOUO01000004.1"/>
</dbReference>
<dbReference type="InterPro" id="IPR000700">
    <property type="entry name" value="PAS-assoc_C"/>
</dbReference>
<dbReference type="Pfam" id="PF01627">
    <property type="entry name" value="Hpt"/>
    <property type="match status" value="1"/>
</dbReference>
<organism evidence="19 20">
    <name type="scientific">Ectothiorhodospira mobilis</name>
    <dbReference type="NCBI Taxonomy" id="195064"/>
    <lineage>
        <taxon>Bacteria</taxon>
        <taxon>Pseudomonadati</taxon>
        <taxon>Pseudomonadota</taxon>
        <taxon>Gammaproteobacteria</taxon>
        <taxon>Chromatiales</taxon>
        <taxon>Ectothiorhodospiraceae</taxon>
        <taxon>Ectothiorhodospira</taxon>
    </lineage>
</organism>
<evidence type="ECO:0000313" key="19">
    <source>
        <dbReference type="EMBL" id="SFM40113.1"/>
    </source>
</evidence>
<dbReference type="FunFam" id="1.10.287.130:FF:000002">
    <property type="entry name" value="Two-component osmosensing histidine kinase"/>
    <property type="match status" value="1"/>
</dbReference>
<sequence length="841" mass="91518">MESSRTAQLWEDLRARFPDLAAHLAREGHLDTWQVLSLWDAVRHQREGLEPLLSHMPGVVYRCVMDPHWTMRLMTANARELTGHAAQDFIDNRVLSYAQIIHEADRARVQEVIQAAVASGQGWDLEYRIYHRDGGIRWVHERGTAAGVEEDGLPLLDGYVLDITRHKDAESQLQQARAEAESADRAKTAFLATMSHEIRTPMNGVIGMLDVLAADRLDEDQREVVATARESAFSLLRLIDDILDFSRVEAGRLELERVPVAVVELTEGVCVSMAAVAAKQAVDLELTVAPEVPDRIWSDPVRLRQVLYNLVGNAAKFSARRDGGRGRVKVGLDTDQGEDGRPRLLLAVRDDGIGMDPEGVQRLFSMFTQADASTTRRYGGSGLGLAICERLVRLMEGEIRVETAPGSGAEFRVGLPLEVVARDGDAHGSAPLQGVECLLHFPGETALAEKRAVLARAGAAVRVIPDLNTLESLPPPAGVRVLVQRLDPGGRSTAHPPMPAAGGIAGRVLIVPGKGLYVQGVGVKLTLKEGAIPRRRTLLRAVTLLAGRSAEGQGFSDALEMRRPVIPDRAQARREGRLVLVVEDDRINQSVLLRQLAMLGYAAEVAADGETALRLWSPGRFAAVLSDLHMPGMEGWALVSAIRDREAQGGHTRTPILMTTADARVPSLWTSGEHDIDGYLRKPITLRQLHDALKRHVAPVGNIPPPGPPSTGPAPPTPEGPGMDLEVLRAVVGSDPAALQEFIQLFRGTCRERLERLGAALEQGDTRTLTATAHQFKSAARSVGAARIADLCARIESLEEGSDGAVLDRQIRELGRAVRELEQWIDDHPHGTGPRGQKESP</sequence>
<dbReference type="SUPFAM" id="SSF47384">
    <property type="entry name" value="Homodimeric domain of signal transducing histidine kinase"/>
    <property type="match status" value="1"/>
</dbReference>
<evidence type="ECO:0000256" key="8">
    <source>
        <dbReference type="ARBA" id="ARBA00023012"/>
    </source>
</evidence>
<dbReference type="SUPFAM" id="SSF55874">
    <property type="entry name" value="ATPase domain of HSP90 chaperone/DNA topoisomerase II/histidine kinase"/>
    <property type="match status" value="1"/>
</dbReference>
<dbReference type="InterPro" id="IPR036890">
    <property type="entry name" value="HATPase_C_sf"/>
</dbReference>
<dbReference type="PROSITE" id="PS50113">
    <property type="entry name" value="PAC"/>
    <property type="match status" value="1"/>
</dbReference>
<dbReference type="Gene3D" id="3.40.50.2300">
    <property type="match status" value="1"/>
</dbReference>
<feature type="compositionally biased region" description="Pro residues" evidence="13">
    <location>
        <begin position="702"/>
        <end position="719"/>
    </location>
</feature>
<keyword evidence="5" id="KW-0547">Nucleotide-binding</keyword>
<dbReference type="Gene3D" id="1.10.287.130">
    <property type="match status" value="1"/>
</dbReference>
<dbReference type="Gene3D" id="3.30.565.10">
    <property type="entry name" value="Histidine kinase-like ATPase, C-terminal domain"/>
    <property type="match status" value="1"/>
</dbReference>
<dbReference type="EMBL" id="FOUO01000004">
    <property type="protein sequence ID" value="SFM40113.1"/>
    <property type="molecule type" value="Genomic_DNA"/>
</dbReference>
<evidence type="ECO:0000256" key="1">
    <source>
        <dbReference type="ARBA" id="ARBA00000085"/>
    </source>
</evidence>
<dbReference type="SUPFAM" id="SSF55785">
    <property type="entry name" value="PYP-like sensor domain (PAS domain)"/>
    <property type="match status" value="1"/>
</dbReference>
<feature type="modified residue" description="4-aspartylphosphate" evidence="12">
    <location>
        <position position="627"/>
    </location>
</feature>
<evidence type="ECO:0000256" key="12">
    <source>
        <dbReference type="PROSITE-ProRule" id="PRU00169"/>
    </source>
</evidence>
<dbReference type="FunFam" id="3.30.565.10:FF:000010">
    <property type="entry name" value="Sensor histidine kinase RcsC"/>
    <property type="match status" value="1"/>
</dbReference>
<name>A0A1I4QKG6_ECTMO</name>
<gene>
    <name evidence="19" type="ORF">SAMN05421721_104199</name>
</gene>
<dbReference type="InterPro" id="IPR036641">
    <property type="entry name" value="HPT_dom_sf"/>
</dbReference>
<dbReference type="InterPro" id="IPR008207">
    <property type="entry name" value="Sig_transdc_His_kin_Hpt_dom"/>
</dbReference>
<dbReference type="PROSITE" id="PS50112">
    <property type="entry name" value="PAS"/>
    <property type="match status" value="1"/>
</dbReference>
<dbReference type="InterPro" id="IPR036097">
    <property type="entry name" value="HisK_dim/P_sf"/>
</dbReference>
<dbReference type="Pfam" id="PF00072">
    <property type="entry name" value="Response_reg"/>
    <property type="match status" value="1"/>
</dbReference>
<evidence type="ECO:0000259" key="17">
    <source>
        <dbReference type="PROSITE" id="PS50113"/>
    </source>
</evidence>
<keyword evidence="4" id="KW-0808">Transferase</keyword>
<dbReference type="PANTHER" id="PTHR45339:SF5">
    <property type="entry name" value="HISTIDINE KINASE"/>
    <property type="match status" value="1"/>
</dbReference>
<feature type="domain" description="Response regulatory" evidence="15">
    <location>
        <begin position="578"/>
        <end position="697"/>
    </location>
</feature>
<dbReference type="CDD" id="cd00130">
    <property type="entry name" value="PAS"/>
    <property type="match status" value="1"/>
</dbReference>
<feature type="domain" description="Histidine kinase" evidence="14">
    <location>
        <begin position="193"/>
        <end position="419"/>
    </location>
</feature>
<dbReference type="SMART" id="SM00388">
    <property type="entry name" value="HisKA"/>
    <property type="match status" value="1"/>
</dbReference>
<feature type="region of interest" description="Disordered" evidence="13">
    <location>
        <begin position="698"/>
        <end position="721"/>
    </location>
</feature>
<dbReference type="Pfam" id="PF00512">
    <property type="entry name" value="HisKA"/>
    <property type="match status" value="1"/>
</dbReference>
<feature type="modified residue" description="Phosphohistidine" evidence="11">
    <location>
        <position position="774"/>
    </location>
</feature>
<dbReference type="InterPro" id="IPR013655">
    <property type="entry name" value="PAS_fold_3"/>
</dbReference>
<dbReference type="STRING" id="195064.SAMN05421721_104199"/>
<dbReference type="Pfam" id="PF08447">
    <property type="entry name" value="PAS_3"/>
    <property type="match status" value="1"/>
</dbReference>
<dbReference type="InterPro" id="IPR003594">
    <property type="entry name" value="HATPase_dom"/>
</dbReference>
<dbReference type="PANTHER" id="PTHR45339">
    <property type="entry name" value="HYBRID SIGNAL TRANSDUCTION HISTIDINE KINASE J"/>
    <property type="match status" value="1"/>
</dbReference>
<keyword evidence="8" id="KW-0902">Two-component regulatory system</keyword>
<dbReference type="NCBIfam" id="TIGR00229">
    <property type="entry name" value="sensory_box"/>
    <property type="match status" value="1"/>
</dbReference>
<dbReference type="CDD" id="cd00088">
    <property type="entry name" value="HPT"/>
    <property type="match status" value="1"/>
</dbReference>
<dbReference type="AlphaFoldDB" id="A0A1I4QKG6"/>
<dbReference type="PROSITE" id="PS50110">
    <property type="entry name" value="RESPONSE_REGULATORY"/>
    <property type="match status" value="1"/>
</dbReference>
<evidence type="ECO:0000256" key="10">
    <source>
        <dbReference type="ARBA" id="ARBA00068150"/>
    </source>
</evidence>
<dbReference type="InterPro" id="IPR035965">
    <property type="entry name" value="PAS-like_dom_sf"/>
</dbReference>
<dbReference type="InterPro" id="IPR005467">
    <property type="entry name" value="His_kinase_dom"/>
</dbReference>
<dbReference type="InterPro" id="IPR001610">
    <property type="entry name" value="PAC"/>
</dbReference>
<dbReference type="InterPro" id="IPR000014">
    <property type="entry name" value="PAS"/>
</dbReference>
<accession>A0A1I4QKG6</accession>